<dbReference type="Gene3D" id="1.10.287.1490">
    <property type="match status" value="1"/>
</dbReference>
<feature type="compositionally biased region" description="Basic and acidic residues" evidence="3">
    <location>
        <begin position="610"/>
        <end position="624"/>
    </location>
</feature>
<dbReference type="SUPFAM" id="SSF69318">
    <property type="entry name" value="Integrin alpha N-terminal domain"/>
    <property type="match status" value="1"/>
</dbReference>
<evidence type="ECO:0000313" key="4">
    <source>
        <dbReference type="EMBL" id="WRQ86453.1"/>
    </source>
</evidence>
<evidence type="ECO:0000256" key="3">
    <source>
        <dbReference type="SAM" id="MobiDB-lite"/>
    </source>
</evidence>
<keyword evidence="2" id="KW-0175">Coiled coil</keyword>
<evidence type="ECO:0000256" key="1">
    <source>
        <dbReference type="ARBA" id="ARBA00022729"/>
    </source>
</evidence>
<accession>A0ABZ1C5E9</accession>
<dbReference type="Gene3D" id="2.130.10.130">
    <property type="entry name" value="Integrin alpha, N-terminal"/>
    <property type="match status" value="2"/>
</dbReference>
<sequence length="630" mass="67303">MPSLVTSAPQRRATPLAVRLGAAALLVILARPLLAQSSSPVEFATPASIPWAGYDTTVADVDGDGDFDTLGTIIAGNELRLNRQTSPEKWSAQSFGFDRLGLLADVTGDGSPDVIAIGRTTGVEVHANNGNGTFTKTQTLPNTAFTPEIRSQRGAAADVDGDGDLDLMITSYRYNQRYHLLLNDGTGNFTVGWQSYFIPGEQANAVKFADLDNDGDPDFVAVGGNRYANVWINNGDGTFDPGYAINGTTTTWFPGITQGSLDIADLNGDGRLDLIVAEDNYANDPLQPVGIAWYENTGDLNTFTRHLATTGRAREGFIPGETRPYWYVAAGDLDGDGDIDFVASGDNTPSDAFVNDGQGNFTKVWESTAPIDGVSLVPVMRSQYLVDLDDDGQLDYFGYGSYTAIFFGDNLVEPPVRCEDLVEELMAELTDLDAMLTLATDQIAALNQQLAAADADNTDLTAQLAAAQSTLAQVTAELDALNADHTALQANHTDTLAELASANTNLTQLDQRLQSLNDTHAALVATHNTALAEIADLQSALATAQTRISDMEDDAAAVAAAVTSIEEALSYRIAADFVIPGDTADEKLAVLAEALADLNRGQRKALLRDLGYRKAKPRDRETGRRQNHGN</sequence>
<gene>
    <name evidence="4" type="ORF">K1X11_016680</name>
</gene>
<dbReference type="InterPro" id="IPR028994">
    <property type="entry name" value="Integrin_alpha_N"/>
</dbReference>
<feature type="coiled-coil region" evidence="2">
    <location>
        <begin position="422"/>
        <end position="554"/>
    </location>
</feature>
<evidence type="ECO:0000313" key="5">
    <source>
        <dbReference type="Proteomes" id="UP000738431"/>
    </source>
</evidence>
<evidence type="ECO:0000256" key="2">
    <source>
        <dbReference type="SAM" id="Coils"/>
    </source>
</evidence>
<dbReference type="InterPro" id="IPR013517">
    <property type="entry name" value="FG-GAP"/>
</dbReference>
<protein>
    <submittedName>
        <fullName evidence="4">FG-GAP-like repeat-containing protein</fullName>
    </submittedName>
</protein>
<dbReference type="PANTHER" id="PTHR44103:SF1">
    <property type="entry name" value="PROPROTEIN CONVERTASE P"/>
    <property type="match status" value="1"/>
</dbReference>
<dbReference type="PANTHER" id="PTHR44103">
    <property type="entry name" value="PROPROTEIN CONVERTASE P"/>
    <property type="match status" value="1"/>
</dbReference>
<dbReference type="EMBL" id="CP139781">
    <property type="protein sequence ID" value="WRQ86453.1"/>
    <property type="molecule type" value="Genomic_DNA"/>
</dbReference>
<keyword evidence="1" id="KW-0732">Signal</keyword>
<organism evidence="4 5">
    <name type="scientific">Actomonas aquatica</name>
    <dbReference type="NCBI Taxonomy" id="2866162"/>
    <lineage>
        <taxon>Bacteria</taxon>
        <taxon>Pseudomonadati</taxon>
        <taxon>Verrucomicrobiota</taxon>
        <taxon>Opitutia</taxon>
        <taxon>Opitutales</taxon>
        <taxon>Opitutaceae</taxon>
        <taxon>Actomonas</taxon>
    </lineage>
</organism>
<dbReference type="RefSeq" id="WP_221031375.1">
    <property type="nucleotide sequence ID" value="NZ_CP139781.1"/>
</dbReference>
<feature type="region of interest" description="Disordered" evidence="3">
    <location>
        <begin position="610"/>
        <end position="630"/>
    </location>
</feature>
<keyword evidence="5" id="KW-1185">Reference proteome</keyword>
<dbReference type="Pfam" id="PF13517">
    <property type="entry name" value="FG-GAP_3"/>
    <property type="match status" value="3"/>
</dbReference>
<name>A0ABZ1C5E9_9BACT</name>
<reference evidence="4 5" key="1">
    <citation type="submission" date="2023-12" db="EMBL/GenBank/DDBJ databases">
        <title>Description of an unclassified Opitutus bacterium of Verrucomicrobiota.</title>
        <authorList>
            <person name="Zhang D.-F."/>
        </authorList>
    </citation>
    <scope>NUCLEOTIDE SEQUENCE [LARGE SCALE GENOMIC DNA]</scope>
    <source>
        <strain evidence="4 5">WL0086</strain>
    </source>
</reference>
<dbReference type="Proteomes" id="UP000738431">
    <property type="component" value="Chromosome"/>
</dbReference>
<proteinExistence type="predicted"/>